<evidence type="ECO:0000313" key="1">
    <source>
        <dbReference type="EMBL" id="WOL13272.1"/>
    </source>
</evidence>
<keyword evidence="2" id="KW-1185">Reference proteome</keyword>
<dbReference type="AlphaFoldDB" id="A0AAQ3KQN8"/>
<reference evidence="1 2" key="1">
    <citation type="submission" date="2023-10" db="EMBL/GenBank/DDBJ databases">
        <title>Chromosome-scale genome assembly provides insights into flower coloration mechanisms of Canna indica.</title>
        <authorList>
            <person name="Li C."/>
        </authorList>
    </citation>
    <scope>NUCLEOTIDE SEQUENCE [LARGE SCALE GENOMIC DNA]</scope>
    <source>
        <tissue evidence="1">Flower</tissue>
    </source>
</reference>
<evidence type="ECO:0000313" key="2">
    <source>
        <dbReference type="Proteomes" id="UP001327560"/>
    </source>
</evidence>
<sequence>MRAEQLRRDVEIVPKVVLDLEFSDLMMPNEIHSLVQQLMEVADHVLLCSKREMCITNSSLVDH</sequence>
<accession>A0AAQ3KQN8</accession>
<name>A0AAQ3KQN8_9LILI</name>
<dbReference type="Gene3D" id="3.40.1280.30">
    <property type="match status" value="1"/>
</dbReference>
<dbReference type="InterPro" id="IPR038459">
    <property type="entry name" value="MT_TRM10-typ_sf"/>
</dbReference>
<gene>
    <name evidence="1" type="ORF">Cni_G22041</name>
</gene>
<proteinExistence type="predicted"/>
<organism evidence="1 2">
    <name type="scientific">Canna indica</name>
    <name type="common">Indian-shot</name>
    <dbReference type="NCBI Taxonomy" id="4628"/>
    <lineage>
        <taxon>Eukaryota</taxon>
        <taxon>Viridiplantae</taxon>
        <taxon>Streptophyta</taxon>
        <taxon>Embryophyta</taxon>
        <taxon>Tracheophyta</taxon>
        <taxon>Spermatophyta</taxon>
        <taxon>Magnoliopsida</taxon>
        <taxon>Liliopsida</taxon>
        <taxon>Zingiberales</taxon>
        <taxon>Cannaceae</taxon>
        <taxon>Canna</taxon>
    </lineage>
</organism>
<protein>
    <submittedName>
        <fullName evidence="1">Uncharacterized protein</fullName>
    </submittedName>
</protein>
<dbReference type="Proteomes" id="UP001327560">
    <property type="component" value="Chromosome 7"/>
</dbReference>
<dbReference type="EMBL" id="CP136896">
    <property type="protein sequence ID" value="WOL13272.1"/>
    <property type="molecule type" value="Genomic_DNA"/>
</dbReference>